<evidence type="ECO:0000313" key="1">
    <source>
        <dbReference type="EMBL" id="JAH44733.1"/>
    </source>
</evidence>
<reference evidence="1" key="1">
    <citation type="submission" date="2014-11" db="EMBL/GenBank/DDBJ databases">
        <authorList>
            <person name="Amaro Gonzalez C."/>
        </authorList>
    </citation>
    <scope>NUCLEOTIDE SEQUENCE</scope>
</reference>
<reference evidence="1" key="2">
    <citation type="journal article" date="2015" name="Fish Shellfish Immunol.">
        <title>Early steps in the European eel (Anguilla anguilla)-Vibrio vulnificus interaction in the gills: Role of the RtxA13 toxin.</title>
        <authorList>
            <person name="Callol A."/>
            <person name="Pajuelo D."/>
            <person name="Ebbesson L."/>
            <person name="Teles M."/>
            <person name="MacKenzie S."/>
            <person name="Amaro C."/>
        </authorList>
    </citation>
    <scope>NUCLEOTIDE SEQUENCE</scope>
</reference>
<organism evidence="1">
    <name type="scientific">Anguilla anguilla</name>
    <name type="common">European freshwater eel</name>
    <name type="synonym">Muraena anguilla</name>
    <dbReference type="NCBI Taxonomy" id="7936"/>
    <lineage>
        <taxon>Eukaryota</taxon>
        <taxon>Metazoa</taxon>
        <taxon>Chordata</taxon>
        <taxon>Craniata</taxon>
        <taxon>Vertebrata</taxon>
        <taxon>Euteleostomi</taxon>
        <taxon>Actinopterygii</taxon>
        <taxon>Neopterygii</taxon>
        <taxon>Teleostei</taxon>
        <taxon>Anguilliformes</taxon>
        <taxon>Anguillidae</taxon>
        <taxon>Anguilla</taxon>
    </lineage>
</organism>
<sequence>MLFLIPGPNPRSLCSIQTGLARSISSTE</sequence>
<proteinExistence type="predicted"/>
<dbReference type="AlphaFoldDB" id="A0A0E9SW31"/>
<dbReference type="EMBL" id="GBXM01063844">
    <property type="protein sequence ID" value="JAH44733.1"/>
    <property type="molecule type" value="Transcribed_RNA"/>
</dbReference>
<accession>A0A0E9SW31</accession>
<protein>
    <submittedName>
        <fullName evidence="1">Uncharacterized protein</fullName>
    </submittedName>
</protein>
<name>A0A0E9SW31_ANGAN</name>